<sequence length="206" mass="23042">MDVLSQTTPVVIDQGPVVPSRAWRPGSGSPRRTPVRSSSPASGETDVHLFPHNGPAACLMGEVTMTGEEVTMIDDHKEQQEDEDQDEEKMKNSDEGTAGQEVTAYEEMSAIVNYIQPTKLIYFDNSRKKNKSYLISSFVETKGENMISKMAVEFVEYNKRRMRIIYPKGTRLVQLQPTVLLECWLPDGGAQLPNYGFPSAAQHVFI</sequence>
<dbReference type="PROSITE" id="PS50008">
    <property type="entry name" value="PIPLC_Y_DOMAIN"/>
    <property type="match status" value="1"/>
</dbReference>
<dbReference type="InterPro" id="IPR001192">
    <property type="entry name" value="PI-PLC_fam"/>
</dbReference>
<dbReference type="Ensembl" id="ENSHHUT00000071163.1">
    <property type="protein sequence ID" value="ENSHHUP00000068853.1"/>
    <property type="gene ID" value="ENSHHUG00000040577.1"/>
</dbReference>
<dbReference type="Proteomes" id="UP000314982">
    <property type="component" value="Unassembled WGS sequence"/>
</dbReference>
<proteinExistence type="predicted"/>
<feature type="domain" description="PI-PLC Y-box" evidence="2">
    <location>
        <begin position="108"/>
        <end position="172"/>
    </location>
</feature>
<dbReference type="GO" id="GO:0007186">
    <property type="term" value="P:G protein-coupled receptor signaling pathway"/>
    <property type="evidence" value="ECO:0007669"/>
    <property type="project" value="TreeGrafter"/>
</dbReference>
<dbReference type="GeneTree" id="ENSGT00940000159326"/>
<dbReference type="PANTHER" id="PTHR10336:SF10">
    <property type="entry name" value="1-PHOSPHATIDYLINOSITOL 4,5-BISPHOSPHATE PHOSPHODIESTERASE BETA-2"/>
    <property type="match status" value="1"/>
</dbReference>
<reference evidence="3" key="3">
    <citation type="submission" date="2025-09" db="UniProtKB">
        <authorList>
            <consortium name="Ensembl"/>
        </authorList>
    </citation>
    <scope>IDENTIFICATION</scope>
</reference>
<reference evidence="3" key="2">
    <citation type="submission" date="2025-08" db="UniProtKB">
        <authorList>
            <consortium name="Ensembl"/>
        </authorList>
    </citation>
    <scope>IDENTIFICATION</scope>
</reference>
<dbReference type="GO" id="GO:0046488">
    <property type="term" value="P:phosphatidylinositol metabolic process"/>
    <property type="evidence" value="ECO:0007669"/>
    <property type="project" value="TreeGrafter"/>
</dbReference>
<dbReference type="AlphaFoldDB" id="A0A4W5Q354"/>
<evidence type="ECO:0000256" key="1">
    <source>
        <dbReference type="SAM" id="MobiDB-lite"/>
    </source>
</evidence>
<dbReference type="GO" id="GO:0051209">
    <property type="term" value="P:release of sequestered calcium ion into cytosol"/>
    <property type="evidence" value="ECO:0007669"/>
    <property type="project" value="TreeGrafter"/>
</dbReference>
<feature type="region of interest" description="Disordered" evidence="1">
    <location>
        <begin position="77"/>
        <end position="98"/>
    </location>
</feature>
<evidence type="ECO:0000259" key="2">
    <source>
        <dbReference type="PROSITE" id="PS50008"/>
    </source>
</evidence>
<dbReference type="GO" id="GO:0004435">
    <property type="term" value="F:phosphatidylinositol-4,5-bisphosphate phospholipase C activity"/>
    <property type="evidence" value="ECO:0007669"/>
    <property type="project" value="InterPro"/>
</dbReference>
<dbReference type="SUPFAM" id="SSF51695">
    <property type="entry name" value="PLC-like phosphodiesterases"/>
    <property type="match status" value="1"/>
</dbReference>
<protein>
    <recommendedName>
        <fullName evidence="2">PI-PLC Y-box domain-containing protein</fullName>
    </recommendedName>
</protein>
<organism evidence="3 4">
    <name type="scientific">Hucho hucho</name>
    <name type="common">huchen</name>
    <dbReference type="NCBI Taxonomy" id="62062"/>
    <lineage>
        <taxon>Eukaryota</taxon>
        <taxon>Metazoa</taxon>
        <taxon>Chordata</taxon>
        <taxon>Craniata</taxon>
        <taxon>Vertebrata</taxon>
        <taxon>Euteleostomi</taxon>
        <taxon>Actinopterygii</taxon>
        <taxon>Neopterygii</taxon>
        <taxon>Teleostei</taxon>
        <taxon>Protacanthopterygii</taxon>
        <taxon>Salmoniformes</taxon>
        <taxon>Salmonidae</taxon>
        <taxon>Salmoninae</taxon>
        <taxon>Hucho</taxon>
    </lineage>
</organism>
<keyword evidence="4" id="KW-1185">Reference proteome</keyword>
<dbReference type="SMART" id="SM00149">
    <property type="entry name" value="PLCYc"/>
    <property type="match status" value="1"/>
</dbReference>
<dbReference type="STRING" id="62062.ENSHHUP00000068853"/>
<dbReference type="PANTHER" id="PTHR10336">
    <property type="entry name" value="PHOSPHOINOSITIDE-SPECIFIC PHOSPHOLIPASE C FAMILY PROTEIN"/>
    <property type="match status" value="1"/>
</dbReference>
<reference evidence="4" key="1">
    <citation type="submission" date="2018-06" db="EMBL/GenBank/DDBJ databases">
        <title>Genome assembly of Danube salmon.</title>
        <authorList>
            <person name="Macqueen D.J."/>
            <person name="Gundappa M.K."/>
        </authorList>
    </citation>
    <scope>NUCLEOTIDE SEQUENCE [LARGE SCALE GENOMIC DNA]</scope>
</reference>
<name>A0A4W5Q354_9TELE</name>
<dbReference type="InterPro" id="IPR001711">
    <property type="entry name" value="PLipase_C_Pinositol-sp_Y"/>
</dbReference>
<dbReference type="Pfam" id="PF00387">
    <property type="entry name" value="PI-PLC-Y"/>
    <property type="match status" value="1"/>
</dbReference>
<dbReference type="GO" id="GO:0048015">
    <property type="term" value="P:phosphatidylinositol-mediated signaling"/>
    <property type="evidence" value="ECO:0007669"/>
    <property type="project" value="TreeGrafter"/>
</dbReference>
<accession>A0A4W5Q354</accession>
<dbReference type="Gene3D" id="3.20.20.190">
    <property type="entry name" value="Phosphatidylinositol (PI) phosphodiesterase"/>
    <property type="match status" value="1"/>
</dbReference>
<dbReference type="InterPro" id="IPR017946">
    <property type="entry name" value="PLC-like_Pdiesterase_TIM-brl"/>
</dbReference>
<evidence type="ECO:0000313" key="4">
    <source>
        <dbReference type="Proteomes" id="UP000314982"/>
    </source>
</evidence>
<feature type="region of interest" description="Disordered" evidence="1">
    <location>
        <begin position="1"/>
        <end position="49"/>
    </location>
</feature>
<evidence type="ECO:0000313" key="3">
    <source>
        <dbReference type="Ensembl" id="ENSHHUP00000068853.1"/>
    </source>
</evidence>
<feature type="compositionally biased region" description="Low complexity" evidence="1">
    <location>
        <begin position="24"/>
        <end position="42"/>
    </location>
</feature>
<dbReference type="GO" id="GO:0005737">
    <property type="term" value="C:cytoplasm"/>
    <property type="evidence" value="ECO:0007669"/>
    <property type="project" value="TreeGrafter"/>
</dbReference>